<keyword evidence="1" id="KW-0812">Transmembrane</keyword>
<keyword evidence="1" id="KW-0472">Membrane</keyword>
<organism evidence="2 3">
    <name type="scientific">Kaistella daneshvariae</name>
    <dbReference type="NCBI Taxonomy" id="2487074"/>
    <lineage>
        <taxon>Bacteria</taxon>
        <taxon>Pseudomonadati</taxon>
        <taxon>Bacteroidota</taxon>
        <taxon>Flavobacteriia</taxon>
        <taxon>Flavobacteriales</taxon>
        <taxon>Weeksellaceae</taxon>
        <taxon>Chryseobacterium group</taxon>
        <taxon>Kaistella</taxon>
    </lineage>
</organism>
<feature type="transmembrane region" description="Helical" evidence="1">
    <location>
        <begin position="42"/>
        <end position="59"/>
    </location>
</feature>
<feature type="transmembrane region" description="Helical" evidence="1">
    <location>
        <begin position="175"/>
        <end position="199"/>
    </location>
</feature>
<dbReference type="InterPro" id="IPR049458">
    <property type="entry name" value="EpsG-like"/>
</dbReference>
<sequence>MFDFIPVEIYTSLQYFIILFLVLLILLYSFSADLSNPASLQAFSSWGVLFVIFFTLYIGQRQVSFYFGDTVNYNRAYNALLRGKEFIITKDYLFNYLMVFCSKIMSVRSFFQVVDILYIVPVVLFCRKYFGNYWFFAFVMFVGSFSFWTYGTNGLRNGLGTALFILALYFYDKKVWMYICLVMSYFMHASLIIPIAALIVSGLYKNPKIYFYLWLAAIPLSLVGGSAWSSFFANIGFAEDRTGGYLTGGSDEYNDQFSRTGFRFDFLLYSAAPVFAGWYFIFKKKIIDPFYIHLFGIYCMANAFWILVITAAFSNRFAYLSWFLMPAVIAYPMFRYKIWENQDRRFAIILFLYFMFTFFMNVIK</sequence>
<feature type="transmembrane region" description="Helical" evidence="1">
    <location>
        <begin position="289"/>
        <end position="311"/>
    </location>
</feature>
<feature type="transmembrane region" description="Helical" evidence="1">
    <location>
        <begin position="133"/>
        <end position="151"/>
    </location>
</feature>
<protein>
    <submittedName>
        <fullName evidence="2">EpsG family protein</fullName>
    </submittedName>
</protein>
<keyword evidence="3" id="KW-1185">Reference proteome</keyword>
<dbReference type="EMBL" id="CP034158">
    <property type="protein sequence ID" value="AZI66624.1"/>
    <property type="molecule type" value="Genomic_DNA"/>
</dbReference>
<name>A0ABN0GJR7_9FLAO</name>
<feature type="transmembrane region" description="Helical" evidence="1">
    <location>
        <begin position="12"/>
        <end position="30"/>
    </location>
</feature>
<feature type="transmembrane region" description="Helical" evidence="1">
    <location>
        <begin position="109"/>
        <end position="126"/>
    </location>
</feature>
<feature type="transmembrane region" description="Helical" evidence="1">
    <location>
        <begin position="317"/>
        <end position="334"/>
    </location>
</feature>
<evidence type="ECO:0000256" key="1">
    <source>
        <dbReference type="SAM" id="Phobius"/>
    </source>
</evidence>
<evidence type="ECO:0000313" key="3">
    <source>
        <dbReference type="Proteomes" id="UP000274483"/>
    </source>
</evidence>
<feature type="transmembrane region" description="Helical" evidence="1">
    <location>
        <begin position="266"/>
        <end position="282"/>
    </location>
</feature>
<reference evidence="2 3" key="1">
    <citation type="submission" date="2018-11" db="EMBL/GenBank/DDBJ databases">
        <title>Proposal to divide the Flavobacteriaceae and reorganize its genera based on Amino Acid Identity values calculated from whole genome sequences.</title>
        <authorList>
            <person name="Nicholson A.C."/>
            <person name="Gulvik C.A."/>
            <person name="Whitney A.M."/>
            <person name="Humrighouse B.W."/>
            <person name="Bell M."/>
            <person name="Holmes B."/>
            <person name="Steigerwalt A.G."/>
            <person name="Villarma A."/>
            <person name="Sheth M."/>
            <person name="Batra D."/>
            <person name="Pryor J."/>
            <person name="Bernardet J.-F."/>
            <person name="Hugo C."/>
            <person name="Kampfer P."/>
            <person name="Newman J.D."/>
            <person name="McQuiston J.R."/>
        </authorList>
    </citation>
    <scope>NUCLEOTIDE SEQUENCE [LARGE SCALE GENOMIC DNA]</scope>
    <source>
        <strain evidence="2 3">H3001</strain>
    </source>
</reference>
<feature type="transmembrane region" description="Helical" evidence="1">
    <location>
        <begin position="211"/>
        <end position="231"/>
    </location>
</feature>
<evidence type="ECO:0000313" key="2">
    <source>
        <dbReference type="EMBL" id="AZI66624.1"/>
    </source>
</evidence>
<dbReference type="Pfam" id="PF14897">
    <property type="entry name" value="EpsG"/>
    <property type="match status" value="1"/>
</dbReference>
<proteinExistence type="predicted"/>
<gene>
    <name evidence="2" type="ORF">EIB71_02540</name>
</gene>
<dbReference type="Proteomes" id="UP000274483">
    <property type="component" value="Chromosome"/>
</dbReference>
<feature type="transmembrane region" description="Helical" evidence="1">
    <location>
        <begin position="346"/>
        <end position="363"/>
    </location>
</feature>
<dbReference type="RefSeq" id="WP_124757219.1">
    <property type="nucleotide sequence ID" value="NZ_CBCRWA010000003.1"/>
</dbReference>
<accession>A0ABN0GJR7</accession>
<keyword evidence="1" id="KW-1133">Transmembrane helix</keyword>